<evidence type="ECO:0000256" key="1">
    <source>
        <dbReference type="SAM" id="MobiDB-lite"/>
    </source>
</evidence>
<name>A0A7D5LBH4_9EURY</name>
<evidence type="ECO:0000313" key="2">
    <source>
        <dbReference type="EMBL" id="QLG62833.1"/>
    </source>
</evidence>
<feature type="region of interest" description="Disordered" evidence="1">
    <location>
        <begin position="1"/>
        <end position="41"/>
    </location>
</feature>
<dbReference type="AlphaFoldDB" id="A0A7D5LBH4"/>
<proteinExistence type="predicted"/>
<protein>
    <submittedName>
        <fullName evidence="2">Uncharacterized protein</fullName>
    </submittedName>
</protein>
<feature type="compositionally biased region" description="Basic and acidic residues" evidence="1">
    <location>
        <begin position="17"/>
        <end position="35"/>
    </location>
</feature>
<dbReference type="RefSeq" id="WP_179269418.1">
    <property type="nucleotide sequence ID" value="NZ_CP058579.1"/>
</dbReference>
<dbReference type="EMBL" id="CP058579">
    <property type="protein sequence ID" value="QLG62833.1"/>
    <property type="molecule type" value="Genomic_DNA"/>
</dbReference>
<dbReference type="KEGG" id="halu:HUG12_14290"/>
<evidence type="ECO:0000313" key="3">
    <source>
        <dbReference type="Proteomes" id="UP000509626"/>
    </source>
</evidence>
<organism evidence="2 3">
    <name type="scientific">Halorarum salinum</name>
    <dbReference type="NCBI Taxonomy" id="2743089"/>
    <lineage>
        <taxon>Archaea</taxon>
        <taxon>Methanobacteriati</taxon>
        <taxon>Methanobacteriota</taxon>
        <taxon>Stenosarchaea group</taxon>
        <taxon>Halobacteria</taxon>
        <taxon>Halobacteriales</taxon>
        <taxon>Haloferacaceae</taxon>
        <taxon>Halorarum</taxon>
    </lineage>
</organism>
<reference evidence="2 3" key="1">
    <citation type="submission" date="2020-06" db="EMBL/GenBank/DDBJ databases">
        <title>NJ-3-1, isolated from saline soil.</title>
        <authorList>
            <person name="Cui H.L."/>
            <person name="Shi X."/>
        </authorList>
    </citation>
    <scope>NUCLEOTIDE SEQUENCE [LARGE SCALE GENOMIC DNA]</scope>
    <source>
        <strain evidence="2 3">NJ-3-1</strain>
    </source>
</reference>
<gene>
    <name evidence="2" type="ORF">HUG12_14290</name>
</gene>
<sequence length="167" mass="18650">MAQELPDELTNLSEEEKEARKQRLLDESRQTRQDLEAEQQDLLDSLGEEHGGDLIETTVTLPGDNVATIEVLINGELINRMSRVESMLSALDDPQPGDLEKIERAMDDAAGVLADMTVEAKYSKEVFYEVYRLHGPEALGTHVEAAFDAIEAEMERRSGTANGFREE</sequence>
<keyword evidence="3" id="KW-1185">Reference proteome</keyword>
<accession>A0A7D5LBH4</accession>
<dbReference type="Proteomes" id="UP000509626">
    <property type="component" value="Chromosome"/>
</dbReference>
<dbReference type="GeneID" id="56038651"/>
<dbReference type="OrthoDB" id="378383at2157"/>